<evidence type="ECO:0000313" key="1">
    <source>
        <dbReference type="EMBL" id="KAK2823123.1"/>
    </source>
</evidence>
<evidence type="ECO:0000313" key="2">
    <source>
        <dbReference type="Proteomes" id="UP001187315"/>
    </source>
</evidence>
<reference evidence="1" key="1">
    <citation type="submission" date="2023-08" db="EMBL/GenBank/DDBJ databases">
        <title>Pelteobagrus vachellii genome.</title>
        <authorList>
            <person name="Liu H."/>
        </authorList>
    </citation>
    <scope>NUCLEOTIDE SEQUENCE</scope>
    <source>
        <strain evidence="1">PRFRI_2022a</strain>
        <tissue evidence="1">Muscle</tissue>
    </source>
</reference>
<organism evidence="1 2">
    <name type="scientific">Tachysurus vachellii</name>
    <name type="common">Darkbarbel catfish</name>
    <name type="synonym">Pelteobagrus vachellii</name>
    <dbReference type="NCBI Taxonomy" id="175792"/>
    <lineage>
        <taxon>Eukaryota</taxon>
        <taxon>Metazoa</taxon>
        <taxon>Chordata</taxon>
        <taxon>Craniata</taxon>
        <taxon>Vertebrata</taxon>
        <taxon>Euteleostomi</taxon>
        <taxon>Actinopterygii</taxon>
        <taxon>Neopterygii</taxon>
        <taxon>Teleostei</taxon>
        <taxon>Ostariophysi</taxon>
        <taxon>Siluriformes</taxon>
        <taxon>Bagridae</taxon>
        <taxon>Tachysurus</taxon>
    </lineage>
</organism>
<dbReference type="AlphaFoldDB" id="A0AA88LSE0"/>
<gene>
    <name evidence="1" type="ORF">Q7C36_019723</name>
</gene>
<sequence length="86" mass="9123">MCNPSAAVLLITGRGSVTAPLLISSRPPSTPQCCRDNLPSKRINIDGHLGLGYFQTLELLASFKLNITFGSSASSFWSGSKQDSPP</sequence>
<protein>
    <submittedName>
        <fullName evidence="1">Uncharacterized protein</fullName>
    </submittedName>
</protein>
<proteinExistence type="predicted"/>
<name>A0AA88LSE0_TACVA</name>
<dbReference type="EMBL" id="JAVHJS010000021">
    <property type="protein sequence ID" value="KAK2823123.1"/>
    <property type="molecule type" value="Genomic_DNA"/>
</dbReference>
<accession>A0AA88LSE0</accession>
<comment type="caution">
    <text evidence="1">The sequence shown here is derived from an EMBL/GenBank/DDBJ whole genome shotgun (WGS) entry which is preliminary data.</text>
</comment>
<dbReference type="Proteomes" id="UP001187315">
    <property type="component" value="Unassembled WGS sequence"/>
</dbReference>
<keyword evidence="2" id="KW-1185">Reference proteome</keyword>